<evidence type="ECO:0000313" key="2">
    <source>
        <dbReference type="EMBL" id="KHE41812.1"/>
    </source>
</evidence>
<dbReference type="EMBL" id="JRGF01000008">
    <property type="protein sequence ID" value="KHE41812.1"/>
    <property type="molecule type" value="Genomic_DNA"/>
</dbReference>
<proteinExistence type="predicted"/>
<evidence type="ECO:0000259" key="1">
    <source>
        <dbReference type="Pfam" id="PF13004"/>
    </source>
</evidence>
<dbReference type="CDD" id="cd14948">
    <property type="entry name" value="BACON"/>
    <property type="match status" value="2"/>
</dbReference>
<reference evidence="2 3" key="1">
    <citation type="submission" date="2014-09" db="EMBL/GenBank/DDBJ databases">
        <title>Alistipes sp. 627, sp. nov., a novel member of the family Rikenellaceae isolated from human faeces.</title>
        <authorList>
            <person name="Shkoporov A.N."/>
            <person name="Chaplin A.V."/>
            <person name="Motuzova O.V."/>
            <person name="Kafarskaia L.I."/>
            <person name="Khokhlova E.V."/>
            <person name="Efimov B.A."/>
        </authorList>
    </citation>
    <scope>NUCLEOTIDE SEQUENCE [LARGE SCALE GENOMIC DNA]</scope>
    <source>
        <strain evidence="2 3">627</strain>
    </source>
</reference>
<keyword evidence="3" id="KW-1185">Reference proteome</keyword>
<sequence length="638" mass="68132">MPGSCPVVRRSVPDMLSGIAGFVRGRFGRAAGMAVGCAGYRDCRKSGRRPLFGGGRRIGCGTLFSDAFRPMCEIYAVRALFGPSDAWFCKKMGLPIARVCKIIYFCIEDIRYIVTYFKPLIANLMKKIVSLVAAACALAFVACDKPTESEPTLTVGSTSLTFEAVGSPAQNVGVTSNVEWKCTVAESAAAWLTAVKTDSGDGITVSVTDNGPEQRVGKITVEAVSAKVKAKEITVTQKAGEAVAVEFTLTPDKLEFVGESAPAQEVTVVLDGEGMTWKAAPEADGTWAHVEAGDGKFTVTVDDNPSTSPRATRIVVTPSDESVAAKSVTVTQNGKEIKPSLSVTMDPLECSFRYNDISVYRCNVEAVLTDWTAGTSDGAGNLVPWINLTVVNNDDEAYIGIGVDANDEPGAPERTGYVVITPTAEELEPITITVKQGGPTLSTLTGPVEITDMTNVICNVDFFPNTPEADGGDTRLSATWDMYIWGTGLEYDTSGWPYVYRGSGNRLKLSVYSTKIPHNDDNEYYLPDGEYTVVRNSDNQPNTITYGQDNLGVVDPIFPMGSWYFDTQNDAAVAQAPLAGGKMTVQRNGEVYTLTFDFTDDAGNAITGTCTATFNMTVTYNPPEPPLGGGGEDDGGVV</sequence>
<dbReference type="InterPro" id="IPR024361">
    <property type="entry name" value="BACON"/>
</dbReference>
<dbReference type="Gene3D" id="2.60.40.10">
    <property type="entry name" value="Immunoglobulins"/>
    <property type="match status" value="2"/>
</dbReference>
<dbReference type="Proteomes" id="UP000030889">
    <property type="component" value="Unassembled WGS sequence"/>
</dbReference>
<feature type="domain" description="BACON" evidence="1">
    <location>
        <begin position="184"/>
        <end position="238"/>
    </location>
</feature>
<comment type="caution">
    <text evidence="2">The sequence shown here is derived from an EMBL/GenBank/DDBJ whole genome shotgun (WGS) entry which is preliminary data.</text>
</comment>
<accession>A0ABR4YHR1</accession>
<feature type="domain" description="BACON" evidence="1">
    <location>
        <begin position="283"/>
        <end position="333"/>
    </location>
</feature>
<name>A0ABR4YHR1_9BACT</name>
<evidence type="ECO:0000313" key="3">
    <source>
        <dbReference type="Proteomes" id="UP000030889"/>
    </source>
</evidence>
<dbReference type="InterPro" id="IPR013783">
    <property type="entry name" value="Ig-like_fold"/>
</dbReference>
<gene>
    <name evidence="2" type="ORF">LG35_07310</name>
</gene>
<protein>
    <recommendedName>
        <fullName evidence="1">BACON domain-containing protein</fullName>
    </recommendedName>
</protein>
<organism evidence="2 3">
    <name type="scientific">Alistipes inops</name>
    <dbReference type="NCBI Taxonomy" id="1501391"/>
    <lineage>
        <taxon>Bacteria</taxon>
        <taxon>Pseudomonadati</taxon>
        <taxon>Bacteroidota</taxon>
        <taxon>Bacteroidia</taxon>
        <taxon>Bacteroidales</taxon>
        <taxon>Rikenellaceae</taxon>
        <taxon>Alistipes</taxon>
    </lineage>
</organism>
<dbReference type="Pfam" id="PF13004">
    <property type="entry name" value="BACON"/>
    <property type="match status" value="2"/>
</dbReference>